<evidence type="ECO:0000313" key="3">
    <source>
        <dbReference type="EMBL" id="MDU0809343.1"/>
    </source>
</evidence>
<sequence>MIRILSVVLVLLVTWSCSQHSTKPAAVTFHNINAKYNAIWQADRLLISLHNQLVLERVENFANELPIFAPVDSAFGISHKLEIGNLIRKASLVIDRHQNSAYLDDAYLLIAEGRLLQKDYKNAVETLKYINTLTPDTKTQTRALTLLYQTYLIQNDFESAEQAEAFLIENELTGTDYALAKAFEHQQKGEITASINALNQMAGKIKNRGERSRMYFILGQLNERINQGSQAKEAYQNSMRQKSNYELTLRANIAFKSLDQSIPALEKMLADPKNEDQKSEIYVSIGKIYLEQKDLDQAKIAWEKATKNNPNKGELYYQLANLFANQIKDYPKASAYFDSAAISLSNTHPSYVKAQKLKKDWNKYVELASKIQHEDSLQKLAKMPLSDLQTLYKQTQAKKNQRSDSLQKIQAQPQKMVVTFTRRPASSDQQSFYFYNEQARIKGEQEFSMKWGIRNLEDFWNRKNKQNTTISTNTNQTIELTEKSNIPSASLQMDSMDIWLNNIPTTEAKLLASNKTKEQALFELGKYCKTQMGENALARQQLKRLLNEFPYSSFEAEALYLLYLSAENRQEKPNTRNVLFDRFPDSIYKLTILQLETGTLSDTKEVQAEKAYESAYLLFKSNEFDAALRACQQLRINYPGSKSEDKIVFLSALCQAGLKNTVEYEKTLKQFVQLFPLSPLKAEAEGRINAIPKK</sequence>
<dbReference type="RefSeq" id="WP_316070798.1">
    <property type="nucleotide sequence ID" value="NZ_JAVNWW010000005.1"/>
</dbReference>
<feature type="signal peptide" evidence="2">
    <location>
        <begin position="1"/>
        <end position="20"/>
    </location>
</feature>
<keyword evidence="4" id="KW-1185">Reference proteome</keyword>
<dbReference type="SMART" id="SM00386">
    <property type="entry name" value="HAT"/>
    <property type="match status" value="2"/>
</dbReference>
<comment type="caution">
    <text evidence="3">The sequence shown here is derived from an EMBL/GenBank/DDBJ whole genome shotgun (WGS) entry which is preliminary data.</text>
</comment>
<evidence type="ECO:0000256" key="2">
    <source>
        <dbReference type="SAM" id="SignalP"/>
    </source>
</evidence>
<keyword evidence="2" id="KW-0732">Signal</keyword>
<accession>A0ABU3TU11</accession>
<dbReference type="SMART" id="SM00028">
    <property type="entry name" value="TPR"/>
    <property type="match status" value="4"/>
</dbReference>
<reference evidence="3 4" key="1">
    <citation type="submission" date="2023-09" db="EMBL/GenBank/DDBJ databases">
        <title>Aquirufa genomes.</title>
        <authorList>
            <person name="Pitt A."/>
        </authorList>
    </citation>
    <scope>NUCLEOTIDE SEQUENCE [LARGE SCALE GENOMIC DNA]</scope>
    <source>
        <strain evidence="3 4">LEOWEIH-7C</strain>
    </source>
</reference>
<dbReference type="InterPro" id="IPR003107">
    <property type="entry name" value="HAT"/>
</dbReference>
<dbReference type="SUPFAM" id="SSF48452">
    <property type="entry name" value="TPR-like"/>
    <property type="match status" value="1"/>
</dbReference>
<evidence type="ECO:0000256" key="1">
    <source>
        <dbReference type="PROSITE-ProRule" id="PRU00339"/>
    </source>
</evidence>
<gene>
    <name evidence="3" type="ORF">PQG45_09875</name>
</gene>
<dbReference type="Gene3D" id="1.25.40.10">
    <property type="entry name" value="Tetratricopeptide repeat domain"/>
    <property type="match status" value="3"/>
</dbReference>
<organism evidence="3 4">
    <name type="scientific">Aquirufa regiilacus</name>
    <dbReference type="NCBI Taxonomy" id="3024868"/>
    <lineage>
        <taxon>Bacteria</taxon>
        <taxon>Pseudomonadati</taxon>
        <taxon>Bacteroidota</taxon>
        <taxon>Cytophagia</taxon>
        <taxon>Cytophagales</taxon>
        <taxon>Flectobacillaceae</taxon>
        <taxon>Aquirufa</taxon>
    </lineage>
</organism>
<dbReference type="Pfam" id="PF13174">
    <property type="entry name" value="TPR_6"/>
    <property type="match status" value="1"/>
</dbReference>
<protein>
    <submittedName>
        <fullName evidence="3">Tetratricopeptide repeat protein</fullName>
    </submittedName>
</protein>
<dbReference type="EMBL" id="JAVNWW010000005">
    <property type="protein sequence ID" value="MDU0809343.1"/>
    <property type="molecule type" value="Genomic_DNA"/>
</dbReference>
<dbReference type="Proteomes" id="UP001249959">
    <property type="component" value="Unassembled WGS sequence"/>
</dbReference>
<proteinExistence type="predicted"/>
<name>A0ABU3TU11_9BACT</name>
<dbReference type="InterPro" id="IPR019734">
    <property type="entry name" value="TPR_rpt"/>
</dbReference>
<dbReference type="InterPro" id="IPR011990">
    <property type="entry name" value="TPR-like_helical_dom_sf"/>
</dbReference>
<dbReference type="PROSITE" id="PS50005">
    <property type="entry name" value="TPR"/>
    <property type="match status" value="1"/>
</dbReference>
<feature type="chain" id="PRO_5045332119" evidence="2">
    <location>
        <begin position="21"/>
        <end position="694"/>
    </location>
</feature>
<keyword evidence="1" id="KW-0802">TPR repeat</keyword>
<feature type="repeat" description="TPR" evidence="1">
    <location>
        <begin position="279"/>
        <end position="312"/>
    </location>
</feature>
<evidence type="ECO:0000313" key="4">
    <source>
        <dbReference type="Proteomes" id="UP001249959"/>
    </source>
</evidence>